<keyword evidence="1" id="KW-0732">Signal</keyword>
<accession>A0ABR7WVL7</accession>
<dbReference type="Proteomes" id="UP000606600">
    <property type="component" value="Unassembled WGS sequence"/>
</dbReference>
<evidence type="ECO:0008006" key="4">
    <source>
        <dbReference type="Google" id="ProtNLM"/>
    </source>
</evidence>
<evidence type="ECO:0000313" key="3">
    <source>
        <dbReference type="Proteomes" id="UP000606600"/>
    </source>
</evidence>
<feature type="signal peptide" evidence="1">
    <location>
        <begin position="1"/>
        <end position="21"/>
    </location>
</feature>
<feature type="chain" id="PRO_5046780940" description="Carboxypeptidase regulatory-like domain-containing protein" evidence="1">
    <location>
        <begin position="22"/>
        <end position="824"/>
    </location>
</feature>
<sequence>MKAIRLLFFFLPVLYVTVAGAQTDTSFISRANAVAAKQPPIEKVYLHLNKPSYNFSDTIWYKAYTVVGQHHQLSALSGVLYVELISPNDTLVTRQTLKLTSGVAWGDIPLAATLQQGVYRLRAYTKWMRNAGAGYFYDQKIRIGGLALNASAKPIVQKPDVQFFPEGGEMVNGIRCRVAIKAINGKGFGADVKGVIEDNDGNIVADFATQHLGMGVFAIIPQSGKTYKAKINGAGEAVYTIDLPQAKDEGYTLAVNNSRADSIFIKVAVNDKFLTAKRGSAFHLVAQSAGKVYYSAKSNLSGPVYMAGIDKARFPSGIVQFTLFGYDNLPVAERIAFIRNNDSLSLTINADAKVYKLRQPVKINLNAFAKAQPANGTFSIAVINQDTVGVDGDTESTIANTLLLSSDLQGNIECPGYYFGNSPTTKADLDLLMITQGYRKIEWKKILTTDATAIAYNAESGLEVEGLLKTSGNKLIAKGRVSLISTRDNLAVDTVANSAGEFKFTGLNLSDTSKVVLRARNGNKGYNINVFLKLPTVAPIVKRALADSAYGQANVSPPAAQSLLKTGRLYVAKQKQEQIKHGILLKQVDIKASTRKAEPPGRENNYGASVADFKIDGKKLGTSNLSMGLQLNLPFVSYKDGKFRQIGPPFAQHHIIIDGTEVEPDQIKMYDIADIDNVKMSANKFDKLLYSVQDTPEIGGDLIIITTKMHAGTRNPASRSHQKEVTMPDSNKYITNDPPAGLMGFTAKGFTPTRSFYMPKYSAATPLPDLRGTVYWNPNIITDKDGKATIEYLNNDTRGTYRVVVEGIDEEGNLGRQIYKYKVE</sequence>
<reference evidence="2 3" key="1">
    <citation type="submission" date="2020-09" db="EMBL/GenBank/DDBJ databases">
        <title>Novel species of Mucilaginibacter isolated from a glacier on the Tibetan Plateau.</title>
        <authorList>
            <person name="Liu Q."/>
            <person name="Xin Y.-H."/>
        </authorList>
    </citation>
    <scope>NUCLEOTIDE SEQUENCE [LARGE SCALE GENOMIC DNA]</scope>
    <source>
        <strain evidence="2 3">ZT4R22</strain>
    </source>
</reference>
<evidence type="ECO:0000256" key="1">
    <source>
        <dbReference type="SAM" id="SignalP"/>
    </source>
</evidence>
<gene>
    <name evidence="2" type="ORF">IDJ77_17510</name>
</gene>
<dbReference type="EMBL" id="JACWMY010000009">
    <property type="protein sequence ID" value="MBD1365617.1"/>
    <property type="molecule type" value="Genomic_DNA"/>
</dbReference>
<dbReference type="Gene3D" id="2.60.40.1930">
    <property type="match status" value="1"/>
</dbReference>
<evidence type="ECO:0000313" key="2">
    <source>
        <dbReference type="EMBL" id="MBD1365617.1"/>
    </source>
</evidence>
<dbReference type="RefSeq" id="WP_191190282.1">
    <property type="nucleotide sequence ID" value="NZ_JACWMY010000009.1"/>
</dbReference>
<keyword evidence="3" id="KW-1185">Reference proteome</keyword>
<proteinExistence type="predicted"/>
<protein>
    <recommendedName>
        <fullName evidence="4">Carboxypeptidase regulatory-like domain-containing protein</fullName>
    </recommendedName>
</protein>
<organism evidence="2 3">
    <name type="scientific">Mucilaginibacter pankratovii</name>
    <dbReference type="NCBI Taxonomy" id="2772110"/>
    <lineage>
        <taxon>Bacteria</taxon>
        <taxon>Pseudomonadati</taxon>
        <taxon>Bacteroidota</taxon>
        <taxon>Sphingobacteriia</taxon>
        <taxon>Sphingobacteriales</taxon>
        <taxon>Sphingobacteriaceae</taxon>
        <taxon>Mucilaginibacter</taxon>
    </lineage>
</organism>
<comment type="caution">
    <text evidence="2">The sequence shown here is derived from an EMBL/GenBank/DDBJ whole genome shotgun (WGS) entry which is preliminary data.</text>
</comment>
<name>A0ABR7WVL7_9SPHI</name>